<feature type="compositionally biased region" description="Basic and acidic residues" evidence="1">
    <location>
        <begin position="91"/>
        <end position="102"/>
    </location>
</feature>
<evidence type="ECO:0000313" key="3">
    <source>
        <dbReference type="Proteomes" id="UP000837857"/>
    </source>
</evidence>
<evidence type="ECO:0000256" key="1">
    <source>
        <dbReference type="SAM" id="MobiDB-lite"/>
    </source>
</evidence>
<feature type="region of interest" description="Disordered" evidence="1">
    <location>
        <begin position="178"/>
        <end position="207"/>
    </location>
</feature>
<evidence type="ECO:0000313" key="2">
    <source>
        <dbReference type="EMBL" id="CAH2051941.1"/>
    </source>
</evidence>
<feature type="non-terminal residue" evidence="2">
    <location>
        <position position="1"/>
    </location>
</feature>
<protein>
    <submittedName>
        <fullName evidence="2">Uncharacterized protein</fullName>
    </submittedName>
</protein>
<reference evidence="2" key="1">
    <citation type="submission" date="2022-03" db="EMBL/GenBank/DDBJ databases">
        <authorList>
            <person name="Martin H S."/>
        </authorList>
    </citation>
    <scope>NUCLEOTIDE SEQUENCE</scope>
</reference>
<accession>A0ABN8IE67</accession>
<sequence length="220" mass="24481">MRASLTGYRAPSPQALSVTRVNDGPVLVNTKIRRSVRACAHRRRNMGQEQSHVAHGGVAQARRQRDDEETAQRRSGPAEGEGDLRRHRARRSGESFKSDHSTESGGYRSGSSGYRSGSSSYRSGSGGFQSDDYHCAALYKNDHYRDTSRELYRPVKIAKERRHKVLFGEGEESSRLASYLSDEGKAKPKGAAPTAKRTGIRNYTPKILSDGEPKRIESWI</sequence>
<gene>
    <name evidence="2" type="ORF">IPOD504_LOCUS8009</name>
</gene>
<feature type="region of interest" description="Disordered" evidence="1">
    <location>
        <begin position="38"/>
        <end position="126"/>
    </location>
</feature>
<proteinExistence type="predicted"/>
<keyword evidence="3" id="KW-1185">Reference proteome</keyword>
<name>A0ABN8IE67_9NEOP</name>
<dbReference type="Proteomes" id="UP000837857">
    <property type="component" value="Chromosome 20"/>
</dbReference>
<feature type="compositionally biased region" description="Basic and acidic residues" evidence="1">
    <location>
        <begin position="63"/>
        <end position="72"/>
    </location>
</feature>
<organism evidence="2 3">
    <name type="scientific">Iphiclides podalirius</name>
    <name type="common">scarce swallowtail</name>
    <dbReference type="NCBI Taxonomy" id="110791"/>
    <lineage>
        <taxon>Eukaryota</taxon>
        <taxon>Metazoa</taxon>
        <taxon>Ecdysozoa</taxon>
        <taxon>Arthropoda</taxon>
        <taxon>Hexapoda</taxon>
        <taxon>Insecta</taxon>
        <taxon>Pterygota</taxon>
        <taxon>Neoptera</taxon>
        <taxon>Endopterygota</taxon>
        <taxon>Lepidoptera</taxon>
        <taxon>Glossata</taxon>
        <taxon>Ditrysia</taxon>
        <taxon>Papilionoidea</taxon>
        <taxon>Papilionidae</taxon>
        <taxon>Papilioninae</taxon>
        <taxon>Iphiclides</taxon>
    </lineage>
</organism>
<feature type="compositionally biased region" description="Low complexity" evidence="1">
    <location>
        <begin position="104"/>
        <end position="123"/>
    </location>
</feature>
<dbReference type="EMBL" id="OW152832">
    <property type="protein sequence ID" value="CAH2051941.1"/>
    <property type="molecule type" value="Genomic_DNA"/>
</dbReference>